<keyword evidence="5 7" id="KW-0472">Membrane</keyword>
<evidence type="ECO:0000256" key="5">
    <source>
        <dbReference type="ARBA" id="ARBA00023136"/>
    </source>
</evidence>
<evidence type="ECO:0000256" key="6">
    <source>
        <dbReference type="ARBA" id="ARBA00023315"/>
    </source>
</evidence>
<dbReference type="GO" id="GO:0005783">
    <property type="term" value="C:endoplasmic reticulum"/>
    <property type="evidence" value="ECO:0007669"/>
    <property type="project" value="TreeGrafter"/>
</dbReference>
<organism evidence="10 11">
    <name type="scientific">Fistulifera solaris</name>
    <name type="common">Oleaginous diatom</name>
    <dbReference type="NCBI Taxonomy" id="1519565"/>
    <lineage>
        <taxon>Eukaryota</taxon>
        <taxon>Sar</taxon>
        <taxon>Stramenopiles</taxon>
        <taxon>Ochrophyta</taxon>
        <taxon>Bacillariophyta</taxon>
        <taxon>Bacillariophyceae</taxon>
        <taxon>Bacillariophycidae</taxon>
        <taxon>Naviculales</taxon>
        <taxon>Naviculaceae</taxon>
        <taxon>Fistulifera</taxon>
    </lineage>
</organism>
<dbReference type="PROSITE" id="PS50216">
    <property type="entry name" value="DHHC"/>
    <property type="match status" value="1"/>
</dbReference>
<evidence type="ECO:0000256" key="7">
    <source>
        <dbReference type="RuleBase" id="RU079119"/>
    </source>
</evidence>
<evidence type="ECO:0000256" key="2">
    <source>
        <dbReference type="ARBA" id="ARBA00022679"/>
    </source>
</evidence>
<proteinExistence type="inferred from homology"/>
<accession>A0A1Z5JHV6</accession>
<name>A0A1Z5JHV6_FISSO</name>
<dbReference type="GO" id="GO:0019706">
    <property type="term" value="F:protein-cysteine S-palmitoyltransferase activity"/>
    <property type="evidence" value="ECO:0007669"/>
    <property type="project" value="UniProtKB-EC"/>
</dbReference>
<dbReference type="GO" id="GO:0005794">
    <property type="term" value="C:Golgi apparatus"/>
    <property type="evidence" value="ECO:0007669"/>
    <property type="project" value="TreeGrafter"/>
</dbReference>
<comment type="similarity">
    <text evidence="7">Belongs to the DHHC palmitoyltransferase family.</text>
</comment>
<feature type="transmembrane region" description="Helical" evidence="7">
    <location>
        <begin position="147"/>
        <end position="170"/>
    </location>
</feature>
<feature type="domain" description="Palmitoyltransferase DHHC" evidence="9">
    <location>
        <begin position="226"/>
        <end position="288"/>
    </location>
</feature>
<dbReference type="Pfam" id="PF01529">
    <property type="entry name" value="DHHC"/>
    <property type="match status" value="1"/>
</dbReference>
<feature type="region of interest" description="Disordered" evidence="8">
    <location>
        <begin position="1"/>
        <end position="20"/>
    </location>
</feature>
<gene>
    <name evidence="10" type="ORF">FisN_3Lh167</name>
</gene>
<sequence length="292" mass="33395">MPQRRAAVAKDRQQVGPENREIVSLSLESGGEPRSSSVDDLYDMERHNMRIKQWRESPFAVGLTERTWWEESRKPCKPSRAYGDSELERDHTGCLCCSAWICSRLGAQRVGNMSVLKSTEELVEEVIEDEESGEIISRTFTRPVIQIVVGPFWPMLILITYPLIFAASWYTFKLIIKGNTPYVVILMWALCTVSLMVSLALTACTDPGILYKYHKPPPQDESTWRWTDQAVSYRPKRAQYDPDCAVVVEGFDHTCPWTGTAIGKRNMPYFQCFVCLVFICIFLDLYIVTLAI</sequence>
<evidence type="ECO:0000256" key="3">
    <source>
        <dbReference type="ARBA" id="ARBA00022692"/>
    </source>
</evidence>
<keyword evidence="6 7" id="KW-0012">Acyltransferase</keyword>
<dbReference type="GO" id="GO:0006612">
    <property type="term" value="P:protein targeting to membrane"/>
    <property type="evidence" value="ECO:0007669"/>
    <property type="project" value="TreeGrafter"/>
</dbReference>
<comment type="catalytic activity">
    <reaction evidence="7">
        <text>L-cysteinyl-[protein] + hexadecanoyl-CoA = S-hexadecanoyl-L-cysteinyl-[protein] + CoA</text>
        <dbReference type="Rhea" id="RHEA:36683"/>
        <dbReference type="Rhea" id="RHEA-COMP:10131"/>
        <dbReference type="Rhea" id="RHEA-COMP:11032"/>
        <dbReference type="ChEBI" id="CHEBI:29950"/>
        <dbReference type="ChEBI" id="CHEBI:57287"/>
        <dbReference type="ChEBI" id="CHEBI:57379"/>
        <dbReference type="ChEBI" id="CHEBI:74151"/>
        <dbReference type="EC" id="2.3.1.225"/>
    </reaction>
</comment>
<dbReference type="Proteomes" id="UP000198406">
    <property type="component" value="Unassembled WGS sequence"/>
</dbReference>
<feature type="transmembrane region" description="Helical" evidence="7">
    <location>
        <begin position="269"/>
        <end position="288"/>
    </location>
</feature>
<evidence type="ECO:0000313" key="10">
    <source>
        <dbReference type="EMBL" id="GAX13597.1"/>
    </source>
</evidence>
<dbReference type="OrthoDB" id="36806at2759"/>
<comment type="caution">
    <text evidence="10">The sequence shown here is derived from an EMBL/GenBank/DDBJ whole genome shotgun (WGS) entry which is preliminary data.</text>
</comment>
<evidence type="ECO:0000256" key="1">
    <source>
        <dbReference type="ARBA" id="ARBA00004141"/>
    </source>
</evidence>
<keyword evidence="4 7" id="KW-1133">Transmembrane helix</keyword>
<evidence type="ECO:0000313" key="11">
    <source>
        <dbReference type="Proteomes" id="UP000198406"/>
    </source>
</evidence>
<keyword evidence="11" id="KW-1185">Reference proteome</keyword>
<dbReference type="PANTHER" id="PTHR22883">
    <property type="entry name" value="ZINC FINGER DHHC DOMAIN CONTAINING PROTEIN"/>
    <property type="match status" value="1"/>
</dbReference>
<dbReference type="InterPro" id="IPR001594">
    <property type="entry name" value="Palmitoyltrfase_DHHC"/>
</dbReference>
<reference evidence="10 11" key="1">
    <citation type="journal article" date="2015" name="Plant Cell">
        <title>Oil accumulation by the oleaginous diatom Fistulifera solaris as revealed by the genome and transcriptome.</title>
        <authorList>
            <person name="Tanaka T."/>
            <person name="Maeda Y."/>
            <person name="Veluchamy A."/>
            <person name="Tanaka M."/>
            <person name="Abida H."/>
            <person name="Marechal E."/>
            <person name="Bowler C."/>
            <person name="Muto M."/>
            <person name="Sunaga Y."/>
            <person name="Tanaka M."/>
            <person name="Yoshino T."/>
            <person name="Taniguchi T."/>
            <person name="Fukuda Y."/>
            <person name="Nemoto M."/>
            <person name="Matsumoto M."/>
            <person name="Wong P.S."/>
            <person name="Aburatani S."/>
            <person name="Fujibuchi W."/>
        </authorList>
    </citation>
    <scope>NUCLEOTIDE SEQUENCE [LARGE SCALE GENOMIC DNA]</scope>
    <source>
        <strain evidence="10 11">JPCC DA0580</strain>
    </source>
</reference>
<comment type="domain">
    <text evidence="7">The DHHC domain is required for palmitoyltransferase activity.</text>
</comment>
<protein>
    <recommendedName>
        <fullName evidence="7">Palmitoyltransferase</fullName>
        <ecNumber evidence="7">2.3.1.225</ecNumber>
    </recommendedName>
</protein>
<dbReference type="EMBL" id="BDSP01000070">
    <property type="protein sequence ID" value="GAX13597.1"/>
    <property type="molecule type" value="Genomic_DNA"/>
</dbReference>
<dbReference type="InParanoid" id="A0A1Z5JHV6"/>
<dbReference type="GO" id="GO:0016020">
    <property type="term" value="C:membrane"/>
    <property type="evidence" value="ECO:0007669"/>
    <property type="project" value="UniProtKB-SubCell"/>
</dbReference>
<feature type="transmembrane region" description="Helical" evidence="7">
    <location>
        <begin position="182"/>
        <end position="205"/>
    </location>
</feature>
<dbReference type="AlphaFoldDB" id="A0A1Z5JHV6"/>
<evidence type="ECO:0000259" key="9">
    <source>
        <dbReference type="Pfam" id="PF01529"/>
    </source>
</evidence>
<feature type="compositionally biased region" description="Basic and acidic residues" evidence="8">
    <location>
        <begin position="8"/>
        <end position="20"/>
    </location>
</feature>
<dbReference type="InterPro" id="IPR039859">
    <property type="entry name" value="PFA4/ZDH16/20/ERF2-like"/>
</dbReference>
<comment type="subcellular location">
    <subcellularLocation>
        <location evidence="1">Membrane</location>
        <topology evidence="1">Multi-pass membrane protein</topology>
    </subcellularLocation>
</comment>
<dbReference type="EC" id="2.3.1.225" evidence="7"/>
<keyword evidence="3 7" id="KW-0812">Transmembrane</keyword>
<evidence type="ECO:0000256" key="4">
    <source>
        <dbReference type="ARBA" id="ARBA00022989"/>
    </source>
</evidence>
<evidence type="ECO:0000256" key="8">
    <source>
        <dbReference type="SAM" id="MobiDB-lite"/>
    </source>
</evidence>
<keyword evidence="2 7" id="KW-0808">Transferase</keyword>